<comment type="caution">
    <text evidence="2">The sequence shown here is derived from an EMBL/GenBank/DDBJ whole genome shotgun (WGS) entry which is preliminary data.</text>
</comment>
<protein>
    <submittedName>
        <fullName evidence="2">Uncharacterized protein</fullName>
    </submittedName>
</protein>
<dbReference type="Proteomes" id="UP000439903">
    <property type="component" value="Unassembled WGS sequence"/>
</dbReference>
<feature type="transmembrane region" description="Helical" evidence="1">
    <location>
        <begin position="73"/>
        <end position="92"/>
    </location>
</feature>
<keyword evidence="1" id="KW-0812">Transmembrane</keyword>
<reference evidence="2 3" key="1">
    <citation type="journal article" date="2019" name="Environ. Microbiol.">
        <title>At the nexus of three kingdoms: the genome of the mycorrhizal fungus Gigaspora margarita provides insights into plant, endobacterial and fungal interactions.</title>
        <authorList>
            <person name="Venice F."/>
            <person name="Ghignone S."/>
            <person name="Salvioli di Fossalunga A."/>
            <person name="Amselem J."/>
            <person name="Novero M."/>
            <person name="Xianan X."/>
            <person name="Sedzielewska Toro K."/>
            <person name="Morin E."/>
            <person name="Lipzen A."/>
            <person name="Grigoriev I.V."/>
            <person name="Henrissat B."/>
            <person name="Martin F.M."/>
            <person name="Bonfante P."/>
        </authorList>
    </citation>
    <scope>NUCLEOTIDE SEQUENCE [LARGE SCALE GENOMIC DNA]</scope>
    <source>
        <strain evidence="2 3">BEG34</strain>
    </source>
</reference>
<keyword evidence="1" id="KW-1133">Transmembrane helix</keyword>
<evidence type="ECO:0000313" key="2">
    <source>
        <dbReference type="EMBL" id="KAF0485253.1"/>
    </source>
</evidence>
<gene>
    <name evidence="2" type="ORF">F8M41_022842</name>
</gene>
<dbReference type="AlphaFoldDB" id="A0A8H4AEG0"/>
<dbReference type="EMBL" id="WTPW01000721">
    <property type="protein sequence ID" value="KAF0485253.1"/>
    <property type="molecule type" value="Genomic_DNA"/>
</dbReference>
<accession>A0A8H4AEG0</accession>
<proteinExistence type="predicted"/>
<evidence type="ECO:0000313" key="3">
    <source>
        <dbReference type="Proteomes" id="UP000439903"/>
    </source>
</evidence>
<dbReference type="OrthoDB" id="2421246at2759"/>
<organism evidence="2 3">
    <name type="scientific">Gigaspora margarita</name>
    <dbReference type="NCBI Taxonomy" id="4874"/>
    <lineage>
        <taxon>Eukaryota</taxon>
        <taxon>Fungi</taxon>
        <taxon>Fungi incertae sedis</taxon>
        <taxon>Mucoromycota</taxon>
        <taxon>Glomeromycotina</taxon>
        <taxon>Glomeromycetes</taxon>
        <taxon>Diversisporales</taxon>
        <taxon>Gigasporaceae</taxon>
        <taxon>Gigaspora</taxon>
    </lineage>
</organism>
<evidence type="ECO:0000256" key="1">
    <source>
        <dbReference type="SAM" id="Phobius"/>
    </source>
</evidence>
<keyword evidence="1" id="KW-0472">Membrane</keyword>
<keyword evidence="3" id="KW-1185">Reference proteome</keyword>
<sequence length="102" mass="11511">MRETNDGLYWTRKTLKPDKGEFGIVGVQVARNILHLNVLIMDEADIHRPLSSVEIPVQFANADIVNDFVHTLLILRNIIITNISLLIILMNISSTNHLPSII</sequence>
<name>A0A8H4AEG0_GIGMA</name>